<dbReference type="InterPro" id="IPR051401">
    <property type="entry name" value="GtrA_CellWall_Glycosyl"/>
</dbReference>
<evidence type="ECO:0000256" key="3">
    <source>
        <dbReference type="ARBA" id="ARBA00022692"/>
    </source>
</evidence>
<dbReference type="GO" id="GO:0000271">
    <property type="term" value="P:polysaccharide biosynthetic process"/>
    <property type="evidence" value="ECO:0007669"/>
    <property type="project" value="InterPro"/>
</dbReference>
<feature type="transmembrane region" description="Helical" evidence="6">
    <location>
        <begin position="85"/>
        <end position="105"/>
    </location>
</feature>
<feature type="transmembrane region" description="Helical" evidence="6">
    <location>
        <begin position="52"/>
        <end position="73"/>
    </location>
</feature>
<dbReference type="PANTHER" id="PTHR38459:SF5">
    <property type="entry name" value="CELL WALL TEICHOIC ACID GLYCOSYLATION PROTEIN GTCA"/>
    <property type="match status" value="1"/>
</dbReference>
<proteinExistence type="inferred from homology"/>
<keyword evidence="5 6" id="KW-0472">Membrane</keyword>
<protein>
    <submittedName>
        <fullName evidence="8">Cell wall teichoic acid glycosylation protein GtcA</fullName>
    </submittedName>
</protein>
<sequence length="137" mass="16265">MYSIQFEVCFLRKSSFKEVNGYILWGIITTILNLICFKIFNNYFGYQLSNFISWVITVFVAYISNVYLVFSYYGKPDLRSLLSFYLSRTTTYFFEVLILFFGISLLGLHPFFVKILATIIVVILNYFFSKFLIFKKK</sequence>
<dbReference type="Proteomes" id="UP000254070">
    <property type="component" value="Unassembled WGS sequence"/>
</dbReference>
<feature type="domain" description="GtrA/DPMS transmembrane" evidence="7">
    <location>
        <begin position="22"/>
        <end position="134"/>
    </location>
</feature>
<organism evidence="8 9">
    <name type="scientific">Enterococcus durans</name>
    <dbReference type="NCBI Taxonomy" id="53345"/>
    <lineage>
        <taxon>Bacteria</taxon>
        <taxon>Bacillati</taxon>
        <taxon>Bacillota</taxon>
        <taxon>Bacilli</taxon>
        <taxon>Lactobacillales</taxon>
        <taxon>Enterococcaceae</taxon>
        <taxon>Enterococcus</taxon>
    </lineage>
</organism>
<evidence type="ECO:0000256" key="4">
    <source>
        <dbReference type="ARBA" id="ARBA00022989"/>
    </source>
</evidence>
<dbReference type="Pfam" id="PF04138">
    <property type="entry name" value="GtrA_DPMS_TM"/>
    <property type="match status" value="1"/>
</dbReference>
<evidence type="ECO:0000256" key="2">
    <source>
        <dbReference type="ARBA" id="ARBA00009399"/>
    </source>
</evidence>
<dbReference type="AlphaFoldDB" id="A0A377MRU3"/>
<keyword evidence="4 6" id="KW-1133">Transmembrane helix</keyword>
<evidence type="ECO:0000259" key="7">
    <source>
        <dbReference type="Pfam" id="PF04138"/>
    </source>
</evidence>
<feature type="transmembrane region" description="Helical" evidence="6">
    <location>
        <begin position="111"/>
        <end position="128"/>
    </location>
</feature>
<comment type="similarity">
    <text evidence="2">Belongs to the GtrA family.</text>
</comment>
<keyword evidence="3 6" id="KW-0812">Transmembrane</keyword>
<gene>
    <name evidence="8" type="ORF">NCTC8129_03218</name>
</gene>
<feature type="transmembrane region" description="Helical" evidence="6">
    <location>
        <begin position="21"/>
        <end position="40"/>
    </location>
</feature>
<dbReference type="RefSeq" id="WP_002339156.1">
    <property type="nucleotide sequence ID" value="NZ_UGIF01000004.1"/>
</dbReference>
<evidence type="ECO:0000256" key="1">
    <source>
        <dbReference type="ARBA" id="ARBA00004141"/>
    </source>
</evidence>
<reference evidence="8 9" key="1">
    <citation type="submission" date="2018-06" db="EMBL/GenBank/DDBJ databases">
        <authorList>
            <consortium name="Pathogen Informatics"/>
            <person name="Doyle S."/>
        </authorList>
    </citation>
    <scope>NUCLEOTIDE SEQUENCE [LARGE SCALE GENOMIC DNA]</scope>
    <source>
        <strain evidence="8 9">NCTC8129</strain>
    </source>
</reference>
<name>A0A377MRU3_9ENTE</name>
<dbReference type="EMBL" id="UGIF01000004">
    <property type="protein sequence ID" value="STQ33008.1"/>
    <property type="molecule type" value="Genomic_DNA"/>
</dbReference>
<evidence type="ECO:0000313" key="8">
    <source>
        <dbReference type="EMBL" id="STQ33008.1"/>
    </source>
</evidence>
<evidence type="ECO:0000256" key="5">
    <source>
        <dbReference type="ARBA" id="ARBA00023136"/>
    </source>
</evidence>
<comment type="subcellular location">
    <subcellularLocation>
        <location evidence="1">Membrane</location>
        <topology evidence="1">Multi-pass membrane protein</topology>
    </subcellularLocation>
</comment>
<evidence type="ECO:0000313" key="9">
    <source>
        <dbReference type="Proteomes" id="UP000254070"/>
    </source>
</evidence>
<dbReference type="PANTHER" id="PTHR38459">
    <property type="entry name" value="PROPHAGE BACTOPRENOL-LINKED GLUCOSE TRANSLOCASE HOMOLOG"/>
    <property type="match status" value="1"/>
</dbReference>
<dbReference type="GO" id="GO:0005886">
    <property type="term" value="C:plasma membrane"/>
    <property type="evidence" value="ECO:0007669"/>
    <property type="project" value="TreeGrafter"/>
</dbReference>
<dbReference type="InterPro" id="IPR007267">
    <property type="entry name" value="GtrA_DPMS_TM"/>
</dbReference>
<evidence type="ECO:0000256" key="6">
    <source>
        <dbReference type="SAM" id="Phobius"/>
    </source>
</evidence>
<accession>A0A377MRU3</accession>